<evidence type="ECO:0000313" key="2">
    <source>
        <dbReference type="EMBL" id="TAX69164.1"/>
    </source>
</evidence>
<dbReference type="AlphaFoldDB" id="A0A4Q8XSR5"/>
<dbReference type="EMBL" id="SIPC01000002">
    <property type="protein sequence ID" value="TAX69164.1"/>
    <property type="molecule type" value="Genomic_DNA"/>
</dbReference>
<protein>
    <submittedName>
        <fullName evidence="2">Uncharacterized protein</fullName>
    </submittedName>
</protein>
<proteinExistence type="predicted"/>
<evidence type="ECO:0000313" key="3">
    <source>
        <dbReference type="Proteomes" id="UP000293652"/>
    </source>
</evidence>
<dbReference type="Proteomes" id="UP000293652">
    <property type="component" value="Unassembled WGS sequence"/>
</dbReference>
<organism evidence="2 3">
    <name type="scientific">Rhizobium leguminosarum</name>
    <dbReference type="NCBI Taxonomy" id="384"/>
    <lineage>
        <taxon>Bacteria</taxon>
        <taxon>Pseudomonadati</taxon>
        <taxon>Pseudomonadota</taxon>
        <taxon>Alphaproteobacteria</taxon>
        <taxon>Hyphomicrobiales</taxon>
        <taxon>Rhizobiaceae</taxon>
        <taxon>Rhizobium/Agrobacterium group</taxon>
        <taxon>Rhizobium</taxon>
    </lineage>
</organism>
<name>A0A4Q8XSR5_RHILE</name>
<geneLocation type="plasmid" evidence="2">
    <name>pSM145A_Rh01</name>
</geneLocation>
<sequence length="89" mass="9438">MGTNAFNGLVFLTFTMPEFGLHQLAQTADLDAGITRISTCSATSCCTLSNNRLIYIQGRSSGSDEAPRAGLRAVEKGMSKQPHRTMGAG</sequence>
<accession>A0A4Q8XSR5</accession>
<evidence type="ECO:0000256" key="1">
    <source>
        <dbReference type="SAM" id="MobiDB-lite"/>
    </source>
</evidence>
<comment type="caution">
    <text evidence="2">The sequence shown here is derived from an EMBL/GenBank/DDBJ whole genome shotgun (WGS) entry which is preliminary data.</text>
</comment>
<reference evidence="2 3" key="1">
    <citation type="submission" date="2019-02" db="EMBL/GenBank/DDBJ databases">
        <title>The genomic architecture of introgression among sibling species of bacteria.</title>
        <authorList>
            <person name="Cavassim M.I.A."/>
            <person name="Moeskjaer S."/>
            <person name="Moslemi C."/>
            <person name="Fields B."/>
            <person name="Bachmann A."/>
            <person name="Vilhjalmsson B."/>
            <person name="Schierup M.H."/>
            <person name="Young J.P.W."/>
            <person name="Andersen S.U."/>
        </authorList>
    </citation>
    <scope>NUCLEOTIDE SEQUENCE [LARGE SCALE GENOMIC DNA]</scope>
    <source>
        <strain evidence="2 3">SM145A</strain>
        <plasmid evidence="2">pSM145A_Rh01</plasmid>
    </source>
</reference>
<gene>
    <name evidence="2" type="ORF">ELI03_24090</name>
</gene>
<keyword evidence="2" id="KW-0614">Plasmid</keyword>
<feature type="region of interest" description="Disordered" evidence="1">
    <location>
        <begin position="59"/>
        <end position="89"/>
    </location>
</feature>